<dbReference type="Gene3D" id="3.10.129.110">
    <property type="entry name" value="Polyketide synthase dehydratase"/>
    <property type="match status" value="1"/>
</dbReference>
<evidence type="ECO:0000256" key="6">
    <source>
        <dbReference type="ARBA" id="ARBA00022490"/>
    </source>
</evidence>
<dbReference type="SUPFAM" id="SSF53335">
    <property type="entry name" value="S-adenosyl-L-methionine-dependent methyltransferases"/>
    <property type="match status" value="1"/>
</dbReference>
<dbReference type="GO" id="GO:0005737">
    <property type="term" value="C:cytoplasm"/>
    <property type="evidence" value="ECO:0007669"/>
    <property type="project" value="UniProtKB-SubCell"/>
</dbReference>
<evidence type="ECO:0000256" key="13">
    <source>
        <dbReference type="SAM" id="MobiDB-lite"/>
    </source>
</evidence>
<dbReference type="InterPro" id="IPR020841">
    <property type="entry name" value="PKS_Beta-ketoAc_synthase_dom"/>
</dbReference>
<dbReference type="GO" id="GO:0004315">
    <property type="term" value="F:3-oxoacyl-[acyl-carrier-protein] synthase activity"/>
    <property type="evidence" value="ECO:0007669"/>
    <property type="project" value="InterPro"/>
</dbReference>
<dbReference type="FunFam" id="1.10.1200.10:FF:000019">
    <property type="entry name" value="Phenolpthiocerol synthesis type-I polyketide synthase PPSA"/>
    <property type="match status" value="1"/>
</dbReference>
<evidence type="ECO:0000313" key="17">
    <source>
        <dbReference type="EMBL" id="KEQ22506.1"/>
    </source>
</evidence>
<evidence type="ECO:0000259" key="15">
    <source>
        <dbReference type="PROSITE" id="PS52004"/>
    </source>
</evidence>
<dbReference type="SUPFAM" id="SSF53901">
    <property type="entry name" value="Thiolase-like"/>
    <property type="match status" value="2"/>
</dbReference>
<dbReference type="UniPathway" id="UPA01003"/>
<feature type="compositionally biased region" description="Basic and acidic residues" evidence="13">
    <location>
        <begin position="564"/>
        <end position="579"/>
    </location>
</feature>
<dbReference type="FunFam" id="3.40.50.150:FF:000650">
    <property type="entry name" value="Polyketide synthase RzxC"/>
    <property type="match status" value="1"/>
</dbReference>
<dbReference type="SUPFAM" id="SSF47336">
    <property type="entry name" value="ACP-like"/>
    <property type="match status" value="3"/>
</dbReference>
<evidence type="ECO:0008006" key="19">
    <source>
        <dbReference type="Google" id="ProtNLM"/>
    </source>
</evidence>
<dbReference type="EMBL" id="JNVM01000036">
    <property type="protein sequence ID" value="KEQ22506.1"/>
    <property type="molecule type" value="Genomic_DNA"/>
</dbReference>
<dbReference type="InterPro" id="IPR006162">
    <property type="entry name" value="Ppantetheine_attach_site"/>
</dbReference>
<comment type="function">
    <text evidence="2">Involved in some intermediate steps for the synthesis of the antibiotic polyketide bacillaene which is involved in secondary metabolism.</text>
</comment>
<dbReference type="InterPro" id="IPR014031">
    <property type="entry name" value="Ketoacyl_synth_C"/>
</dbReference>
<keyword evidence="9" id="KW-0677">Repeat</keyword>
<keyword evidence="11" id="KW-0511">Multifunctional enzyme</keyword>
<proteinExistence type="predicted"/>
<sequence>MNRYLGTRAGDIITVYPQKHPSIVKQIRKEFVSDDATLLRVWAEGSRDREELDELLCRLLGAHLRELGLHPAKNPARGLAVLYNKWYEESLALLTRYAHLSFDASSETLWQEWEARKSRWLEKAELKAQVVLVETTMRALPDILTGKRAATDILFPDASMKLVEGVYKNNAISDGFNEVLADTVVLYLQERLKNEPAARIRILEIGAGTGGTSAMVFDKLQPYQQHVEEYCYTDISKAFLLHAEREYAPKAPYLTYRVFNVEEPIAGQGLDAGAYDLVLATNCLHATKNIRQTLRNAKAVLAKNGLLLLNEMSRNSVFTHLTFGLLDGWWRYEDAELRMPGCPGLSPEAWSSVLKAEGFRAVDHPAQKAHALGQQIIVAESDGVVRQKQGQGPTVASTAAKSPKTETPVVSREAGEAPASEVTASEVTEALIEERVMEAIKDQLVSSLKVNRDRIDSDKSFADYGLDSITGVHLVQALNDKLPVGLKTTNLFDYSSVNQLASYMLRQYKEALATAFAPTKPQTSATTSATAIANDPAIANTIASAATLVQTARAQADVQQGARESAREGGRDDAGKKISEQGGDLDAIAIVGMSGRFPKSGDLGELWEHLANGDDLVGPVTRWDLRSYHAEGARFCNEGGFLDDIDRFDPLFFHISGVEATYMDPQQRIFLEESWKALEVAGYAGDAVKGASCGVYVGINGGDYQQSMVEQAPAQAMWGNAASVIPARISYFLDLQGPAVAVDTACSSSLVSIHLACQGLRSGETDMALAGGVFIQSTPRFYLTAERASMLSATGRCHTFDDQANGFVPGEGVGVVVLKRLKDALADRDHIYGVIRGSALNQDGTTNGITAPSANSQERLEREVYETHGINPEQIQLVEAHGTGTKLGDPIEFDALTRAFRAYTDRKEYCAIGSIKTNIGHAAAAAGVAGVLKILLALEHMQLPPSIHFDAWNANIEHQGSPFYVNTKLRDWSIEPGSKRRAAISAFGFSGTNAHMVIEEAPQTVRTPIDRAGHLIVLSARTAEQLRKQVQNLIAFCEQEPNADCGNISYTLLVGRRHLPHRLACVVRDVPELVKSLQKWLETGKVAGVHHGELLENELREQPSLKRYGNQCIENCRHAAQGAALLEQLASVADLYAQGYALEYGRLFEGLPYARIPLPTSPFAKERYWKPEGSAQSVAKAGGTNSRTLHPLLHENISVLEEQRYASVFTGKEFFLADHVINGQRILPGVAHLEMVRAALELAAGASEEGSAWRLQHVGFASPILAGNGPVEVQVGLRAEEAEAISFEVRDGRGAVVHSQGRARRLGKADAPAVDLATLQTACSQNRISASELYELFRQAGLDYGPAHQGIESLSIGTGQVLAKLSLPDCVADTESRYVLHPSLMDAALQAAIGLMLGTASFKPLVPFALEEVEIYGSCTPSMWAVVRRSEGSTAEDKVQKFDVDACDENGQVRVRLKGYTSRVLEEGAGGRTQGAHLLQPSWKQQGIAQKTALPALSQHLVLLCELTAPLVLGGQVVALQSDRQDIAERYQAYAVRVFEEIQTLLRSKPQGKALVQVVVPADGEDQVFSGLAGLLRTARRENLNLIAQLIEIEDTVGLEHKLLENHHSLQDDRIRYRYGQRWVASWDVAEVSQQAFHIPWRDGGVYLLTGGAGGLGLIFAKEIASQVKAPRLILTGRSPLGLQQQAALQELKDLGAHIEYQQVDVTREEAVAGLFEEIRARYGTLQGILHGAGVIRDNFIIRKTGQEMQEVLAPKVSGLVHLDRSSIGLPLDFFVLFSAVAGCLGNPGQADYAAANGFLDAYAAERNRLVARGQRQGRTLAIDWPLWQDGGMQVDAETEQWMREHTGMIPLESRNGIRALYQGLAIGCDQVMVVQGDLARITEKLHPLFPAPAARPVHSVADHVQARVLQIVSDLLQVRPDELDAEAEWLDYGIDAFLMNELADRLNEEFGLYLTPSTFSELPTIQQVIDLLTGETDKQVPAAPFPTAKEEAVLASAAADFFKKQLSSVLGVPAESIEASAPLEVYGIDSIMVMQLTRQLEKTFGALPKTLFFEYQNIRDLTGYFLKNHRAHLIDLLGVEERPAEPASVSVAAPVRKVVAPGRAAVKEPTKQSGALDIAIIGLSGRYPQADDLEAFWNNLREGRDSITEIPMERWDHSPYYDPDRSKRGKTYSKWGGFVRDVDKFDPLFFNIAPREAEIMDPQERLFLQSVYEAMEDAGYTRDTFVSGGESGEERNVGVYVGVMYSEYQLYGAEETLRGRPMALSGNPSSIANRVSYFFNLHGPSLAVDTMCSSSLTAIHLACQSLEQGDCELAVAGGVNLSLHPNKYLMLGQGKFASSKGRCESFGEGGDGYVPGEGVGAVLLKPLAKALEDGDQIYGVIKGTAVNHGGKTNGYSVPNPNLQARVIGRAFKKAGIHPRSLSYLEAHGTGTALGDPIEIAGLMRVFQEDTADTQFCAIGSVKSNIGHCESAAGIAGLTKVLLQMKHRQLVPSLHADVLNPNIDFGRTPFVVQRELAEWKRPLLEVGGELREVPRIAGISSFGAGGSNAHLVIEEHVPEVAPRAAARIAQNRPALLVLSAKDEQRLHEQVLRLQAAIDRQVVTDDTLADTAYTLQVGREVMEERLAVVATSAQDLQQKLSAYLQGRPALGAVFRGQVKGATDSSLSFAADQDLQELVTKWWESGQLAKLADLWVKGLRVEYGSLYGTERPRRLSLPTYPFARKRCWAVEGPNFDEGFYEQILDEMVDEEITLEEALLKISSALIPN</sequence>
<dbReference type="Pfam" id="PF00109">
    <property type="entry name" value="ketoacyl-synt"/>
    <property type="match status" value="2"/>
</dbReference>
<feature type="region of interest" description="Disordered" evidence="13">
    <location>
        <begin position="556"/>
        <end position="579"/>
    </location>
</feature>
<dbReference type="GO" id="GO:0006633">
    <property type="term" value="P:fatty acid biosynthetic process"/>
    <property type="evidence" value="ECO:0007669"/>
    <property type="project" value="InterPro"/>
</dbReference>
<dbReference type="Gene3D" id="1.10.1200.10">
    <property type="entry name" value="ACP-like"/>
    <property type="match status" value="3"/>
</dbReference>
<dbReference type="InterPro" id="IPR014030">
    <property type="entry name" value="Ketoacyl_synth_N"/>
</dbReference>
<dbReference type="Pfam" id="PF21089">
    <property type="entry name" value="PKS_DH_N"/>
    <property type="match status" value="1"/>
</dbReference>
<dbReference type="eggNOG" id="COG2227">
    <property type="taxonomic scope" value="Bacteria"/>
</dbReference>
<evidence type="ECO:0000313" key="18">
    <source>
        <dbReference type="Proteomes" id="UP000028123"/>
    </source>
</evidence>
<dbReference type="PROSITE" id="PS52019">
    <property type="entry name" value="PKS_MFAS_DH"/>
    <property type="match status" value="1"/>
</dbReference>
<dbReference type="InterPro" id="IPR042104">
    <property type="entry name" value="PKS_dehydratase_sf"/>
</dbReference>
<evidence type="ECO:0000256" key="12">
    <source>
        <dbReference type="PROSITE-ProRule" id="PRU01363"/>
    </source>
</evidence>
<dbReference type="SMART" id="SM01294">
    <property type="entry name" value="PKS_PP_betabranch"/>
    <property type="match status" value="1"/>
</dbReference>
<dbReference type="InterPro" id="IPR049900">
    <property type="entry name" value="PKS_mFAS_DH"/>
</dbReference>
<comment type="pathway">
    <text evidence="4">Antibiotic biosynthesis; bacillaene biosynthesis.</text>
</comment>
<dbReference type="Pfam" id="PF08659">
    <property type="entry name" value="KR"/>
    <property type="match status" value="1"/>
</dbReference>
<feature type="domain" description="Ketosynthase family 3 (KS3)" evidence="15">
    <location>
        <begin position="585"/>
        <end position="1000"/>
    </location>
</feature>
<evidence type="ECO:0000256" key="1">
    <source>
        <dbReference type="ARBA" id="ARBA00001957"/>
    </source>
</evidence>
<dbReference type="Pfam" id="PF14765">
    <property type="entry name" value="PS-DH"/>
    <property type="match status" value="1"/>
</dbReference>
<feature type="active site" description="Proton donor; for dehydratase activity" evidence="12">
    <location>
        <position position="1386"/>
    </location>
</feature>
<dbReference type="Gene3D" id="3.40.50.720">
    <property type="entry name" value="NAD(P)-binding Rossmann-like Domain"/>
    <property type="match status" value="1"/>
</dbReference>
<dbReference type="InterPro" id="IPR057326">
    <property type="entry name" value="KR_dom"/>
</dbReference>
<feature type="domain" description="Ketosynthase family 3 (KS3)" evidence="15">
    <location>
        <begin position="2116"/>
        <end position="2555"/>
    </location>
</feature>
<dbReference type="InterPro" id="IPR009081">
    <property type="entry name" value="PP-bd_ACP"/>
</dbReference>
<dbReference type="Gene3D" id="3.40.50.150">
    <property type="entry name" value="Vaccinia Virus protein VP39"/>
    <property type="match status" value="1"/>
</dbReference>
<evidence type="ECO:0000256" key="5">
    <source>
        <dbReference type="ARBA" id="ARBA00022450"/>
    </source>
</evidence>
<dbReference type="PROSITE" id="PS52004">
    <property type="entry name" value="KS3_2"/>
    <property type="match status" value="2"/>
</dbReference>
<feature type="domain" description="PKS/mFAS DH" evidence="16">
    <location>
        <begin position="1190"/>
        <end position="1471"/>
    </location>
</feature>
<evidence type="ECO:0000256" key="7">
    <source>
        <dbReference type="ARBA" id="ARBA00022553"/>
    </source>
</evidence>
<evidence type="ECO:0000256" key="8">
    <source>
        <dbReference type="ARBA" id="ARBA00022679"/>
    </source>
</evidence>
<dbReference type="PROSITE" id="PS00012">
    <property type="entry name" value="PHOSPHOPANTETHEINE"/>
    <property type="match status" value="1"/>
</dbReference>
<dbReference type="GO" id="GO:0031177">
    <property type="term" value="F:phosphopantetheine binding"/>
    <property type="evidence" value="ECO:0007669"/>
    <property type="project" value="InterPro"/>
</dbReference>
<dbReference type="CDD" id="cd08953">
    <property type="entry name" value="KR_2_SDR_x"/>
    <property type="match status" value="1"/>
</dbReference>
<keyword evidence="7" id="KW-0597">Phosphoprotein</keyword>
<feature type="region of interest" description="Disordered" evidence="13">
    <location>
        <begin position="388"/>
        <end position="419"/>
    </location>
</feature>
<dbReference type="InterPro" id="IPR036736">
    <property type="entry name" value="ACP-like_sf"/>
</dbReference>
<evidence type="ECO:0000256" key="2">
    <source>
        <dbReference type="ARBA" id="ARBA00003299"/>
    </source>
</evidence>
<feature type="region of interest" description="C-terminal hotdog fold" evidence="12">
    <location>
        <begin position="1324"/>
        <end position="1471"/>
    </location>
</feature>
<evidence type="ECO:0000259" key="16">
    <source>
        <dbReference type="PROSITE" id="PS52019"/>
    </source>
</evidence>
<feature type="domain" description="Carrier" evidence="14">
    <location>
        <begin position="1903"/>
        <end position="1977"/>
    </location>
</feature>
<dbReference type="Pfam" id="PF22336">
    <property type="entry name" value="RhiE-like_linker"/>
    <property type="match status" value="1"/>
</dbReference>
<dbReference type="InterPro" id="IPR050091">
    <property type="entry name" value="PKS_NRPS_Biosynth_Enz"/>
</dbReference>
<protein>
    <recommendedName>
        <fullName evidence="19">Carrier domain-containing protein</fullName>
    </recommendedName>
</protein>
<dbReference type="GO" id="GO:0004312">
    <property type="term" value="F:fatty acid synthase activity"/>
    <property type="evidence" value="ECO:0007669"/>
    <property type="project" value="TreeGrafter"/>
</dbReference>
<organism evidence="17 18">
    <name type="scientific">Paenibacillus tyrfis</name>
    <dbReference type="NCBI Taxonomy" id="1501230"/>
    <lineage>
        <taxon>Bacteria</taxon>
        <taxon>Bacillati</taxon>
        <taxon>Bacillota</taxon>
        <taxon>Bacilli</taxon>
        <taxon>Bacillales</taxon>
        <taxon>Paenibacillaceae</taxon>
        <taxon>Paenibacillus</taxon>
    </lineage>
</organism>
<dbReference type="SMART" id="SM00823">
    <property type="entry name" value="PKS_PP"/>
    <property type="match status" value="3"/>
</dbReference>
<dbReference type="InterPro" id="IPR049552">
    <property type="entry name" value="PKS_DH_N"/>
</dbReference>
<dbReference type="eggNOG" id="COG3321">
    <property type="taxonomic scope" value="Bacteria"/>
</dbReference>
<dbReference type="RefSeq" id="WP_051775830.1">
    <property type="nucleotide sequence ID" value="NZ_JNVM01000036.1"/>
</dbReference>
<comment type="subcellular location">
    <subcellularLocation>
        <location evidence="3">Cytoplasm</location>
    </subcellularLocation>
</comment>
<comment type="caution">
    <text evidence="17">The sequence shown here is derived from an EMBL/GenBank/DDBJ whole genome shotgun (WGS) entry which is preliminary data.</text>
</comment>
<dbReference type="PROSITE" id="PS50075">
    <property type="entry name" value="CARRIER"/>
    <property type="match status" value="3"/>
</dbReference>
<dbReference type="SMART" id="SM00826">
    <property type="entry name" value="PKS_DH"/>
    <property type="match status" value="1"/>
</dbReference>
<name>A0A081NVN3_9BACL</name>
<dbReference type="Gene3D" id="3.40.47.10">
    <property type="match status" value="2"/>
</dbReference>
<dbReference type="Pfam" id="PF08242">
    <property type="entry name" value="Methyltransf_12"/>
    <property type="match status" value="1"/>
</dbReference>
<dbReference type="Pfam" id="PF00550">
    <property type="entry name" value="PP-binding"/>
    <property type="match status" value="3"/>
</dbReference>
<feature type="domain" description="Carrier" evidence="14">
    <location>
        <begin position="1997"/>
        <end position="2070"/>
    </location>
</feature>
<dbReference type="InterPro" id="IPR036291">
    <property type="entry name" value="NAD(P)-bd_dom_sf"/>
</dbReference>
<dbReference type="Gene3D" id="1.10.1240.100">
    <property type="match status" value="2"/>
</dbReference>
<feature type="active site" description="Proton acceptor; for dehydratase activity" evidence="12">
    <location>
        <position position="1219"/>
    </location>
</feature>
<dbReference type="InterPro" id="IPR016039">
    <property type="entry name" value="Thiolase-like"/>
</dbReference>
<keyword evidence="5" id="KW-0596">Phosphopantetheine</keyword>
<dbReference type="SMART" id="SM00825">
    <property type="entry name" value="PKS_KS"/>
    <property type="match status" value="2"/>
</dbReference>
<evidence type="ECO:0000256" key="4">
    <source>
        <dbReference type="ARBA" id="ARBA00004789"/>
    </source>
</evidence>
<dbReference type="CDD" id="cd02440">
    <property type="entry name" value="AdoMet_MTases"/>
    <property type="match status" value="1"/>
</dbReference>
<feature type="domain" description="Carrier" evidence="14">
    <location>
        <begin position="430"/>
        <end position="508"/>
    </location>
</feature>
<dbReference type="Pfam" id="PF22621">
    <property type="entry name" value="CurL-like_PKS_C"/>
    <property type="match status" value="1"/>
</dbReference>
<dbReference type="InterPro" id="IPR029063">
    <property type="entry name" value="SAM-dependent_MTases_sf"/>
</dbReference>
<dbReference type="InterPro" id="IPR049551">
    <property type="entry name" value="PKS_DH_C"/>
</dbReference>
<feature type="compositionally biased region" description="Polar residues" evidence="13">
    <location>
        <begin position="388"/>
        <end position="400"/>
    </location>
</feature>
<keyword evidence="18" id="KW-1185">Reference proteome</keyword>
<dbReference type="InterPro" id="IPR018201">
    <property type="entry name" value="Ketoacyl_synth_AS"/>
</dbReference>
<dbReference type="Proteomes" id="UP000028123">
    <property type="component" value="Unassembled WGS sequence"/>
</dbReference>
<accession>A0A081NVN3</accession>
<gene>
    <name evidence="17" type="ORF">ET33_22710</name>
</gene>
<dbReference type="PANTHER" id="PTHR43775:SF37">
    <property type="entry name" value="SI:DKEY-61P9.11"/>
    <property type="match status" value="1"/>
</dbReference>
<dbReference type="PANTHER" id="PTHR43775">
    <property type="entry name" value="FATTY ACID SYNTHASE"/>
    <property type="match status" value="1"/>
</dbReference>
<keyword evidence="6" id="KW-0963">Cytoplasm</keyword>
<comment type="cofactor">
    <cofactor evidence="1">
        <name>pantetheine 4'-phosphate</name>
        <dbReference type="ChEBI" id="CHEBI:47942"/>
    </cofactor>
</comment>
<dbReference type="FunFam" id="3.40.47.10:FF:000019">
    <property type="entry name" value="Polyketide synthase type I"/>
    <property type="match status" value="2"/>
</dbReference>
<keyword evidence="10" id="KW-0521">NADP</keyword>
<evidence type="ECO:0000259" key="14">
    <source>
        <dbReference type="PROSITE" id="PS50075"/>
    </source>
</evidence>
<dbReference type="InterPro" id="IPR013968">
    <property type="entry name" value="PKS_KR"/>
</dbReference>
<evidence type="ECO:0000256" key="10">
    <source>
        <dbReference type="ARBA" id="ARBA00022857"/>
    </source>
</evidence>
<dbReference type="InterPro" id="IPR054514">
    <property type="entry name" value="RhiE-like_linker"/>
</dbReference>
<dbReference type="SMART" id="SM00822">
    <property type="entry name" value="PKS_KR"/>
    <property type="match status" value="1"/>
</dbReference>
<dbReference type="SUPFAM" id="SSF51735">
    <property type="entry name" value="NAD(P)-binding Rossmann-fold domains"/>
    <property type="match status" value="1"/>
</dbReference>
<reference evidence="17 18" key="1">
    <citation type="submission" date="2014-06" db="EMBL/GenBank/DDBJ databases">
        <title>Draft genome sequence of Paenibacillus sp. MSt1.</title>
        <authorList>
            <person name="Aw Y.K."/>
            <person name="Ong K.S."/>
            <person name="Gan H.M."/>
            <person name="Lee S.M."/>
        </authorList>
    </citation>
    <scope>NUCLEOTIDE SEQUENCE [LARGE SCALE GENOMIC DNA]</scope>
    <source>
        <strain evidence="17 18">MSt1</strain>
    </source>
</reference>
<evidence type="ECO:0000256" key="3">
    <source>
        <dbReference type="ARBA" id="ARBA00004496"/>
    </source>
</evidence>
<dbReference type="InterPro" id="IPR020806">
    <property type="entry name" value="PKS_PP-bd"/>
</dbReference>
<dbReference type="InterPro" id="IPR013217">
    <property type="entry name" value="Methyltransf_12"/>
</dbReference>
<dbReference type="Pfam" id="PF02801">
    <property type="entry name" value="Ketoacyl-synt_C"/>
    <property type="match status" value="2"/>
</dbReference>
<evidence type="ECO:0000256" key="11">
    <source>
        <dbReference type="ARBA" id="ARBA00023268"/>
    </source>
</evidence>
<dbReference type="PROSITE" id="PS00606">
    <property type="entry name" value="KS3_1"/>
    <property type="match status" value="1"/>
</dbReference>
<evidence type="ECO:0000256" key="9">
    <source>
        <dbReference type="ARBA" id="ARBA00022737"/>
    </source>
</evidence>
<feature type="region of interest" description="N-terminal hotdog fold" evidence="12">
    <location>
        <begin position="1190"/>
        <end position="1310"/>
    </location>
</feature>
<keyword evidence="8" id="KW-0808">Transferase</keyword>
<dbReference type="InterPro" id="IPR020807">
    <property type="entry name" value="PKS_DH"/>
</dbReference>
<dbReference type="GO" id="GO:0071770">
    <property type="term" value="P:DIM/DIP cell wall layer assembly"/>
    <property type="evidence" value="ECO:0007669"/>
    <property type="project" value="TreeGrafter"/>
</dbReference>
<dbReference type="GO" id="GO:0005886">
    <property type="term" value="C:plasma membrane"/>
    <property type="evidence" value="ECO:0007669"/>
    <property type="project" value="TreeGrafter"/>
</dbReference>
<dbReference type="CDD" id="cd00833">
    <property type="entry name" value="PKS"/>
    <property type="match status" value="2"/>
</dbReference>